<dbReference type="Proteomes" id="UP000222310">
    <property type="component" value="Unassembled WGS sequence"/>
</dbReference>
<dbReference type="AlphaFoldDB" id="A0A9Q5ZGY8"/>
<dbReference type="EMBL" id="LAHD01000002">
    <property type="protein sequence ID" value="PHK07184.1"/>
    <property type="molecule type" value="Genomic_DNA"/>
</dbReference>
<proteinExistence type="predicted"/>
<protein>
    <submittedName>
        <fullName evidence="1">Uncharacterized protein</fullName>
    </submittedName>
</protein>
<accession>A0A9Q5ZGY8</accession>
<comment type="caution">
    <text evidence="1">The sequence shown here is derived from an EMBL/GenBank/DDBJ whole genome shotgun (WGS) entry which is preliminary data.</text>
</comment>
<dbReference type="RefSeq" id="WP_099065964.1">
    <property type="nucleotide sequence ID" value="NZ_LAHD01000002.1"/>
</dbReference>
<evidence type="ECO:0000313" key="1">
    <source>
        <dbReference type="EMBL" id="PHK07184.1"/>
    </source>
</evidence>
<sequence length="123" mass="13932">MKSKESISYNTDPATMSSAVIAATAMGVSIEEIVRRAIREFASSLQSETRNCKEGRSKATTVYIYDEPTKRILQDTVTRTHLTKSTVVHKCLKKYLECYKLQIKQELEMLKDRLDRAAEVLAA</sequence>
<name>A0A9Q5ZGY8_NOSLI</name>
<evidence type="ECO:0000313" key="2">
    <source>
        <dbReference type="Proteomes" id="UP000222310"/>
    </source>
</evidence>
<dbReference type="GeneID" id="57092150"/>
<organism evidence="1 2">
    <name type="scientific">Nostoc linckia z8</name>
    <dbReference type="NCBI Taxonomy" id="1628746"/>
    <lineage>
        <taxon>Bacteria</taxon>
        <taxon>Bacillati</taxon>
        <taxon>Cyanobacteriota</taxon>
        <taxon>Cyanophyceae</taxon>
        <taxon>Nostocales</taxon>
        <taxon>Nostocaceae</taxon>
        <taxon>Nostoc</taxon>
    </lineage>
</organism>
<gene>
    <name evidence="1" type="ORF">VF08_00820</name>
</gene>
<reference evidence="1 2" key="1">
    <citation type="submission" date="2015-02" db="EMBL/GenBank/DDBJ databases">
        <title>Nostoc linckia genome annotation.</title>
        <authorList>
            <person name="Zhou Z."/>
        </authorList>
    </citation>
    <scope>NUCLEOTIDE SEQUENCE [LARGE SCALE GENOMIC DNA]</scope>
    <source>
        <strain evidence="2">z8</strain>
    </source>
</reference>